<accession>A0A8X6QVL3</accession>
<dbReference type="OrthoDB" id="6422958at2759"/>
<gene>
    <name evidence="1" type="primary">AVEN_254366_1</name>
    <name evidence="1" type="ORF">NPIL_349231</name>
</gene>
<evidence type="ECO:0000313" key="2">
    <source>
        <dbReference type="Proteomes" id="UP000887013"/>
    </source>
</evidence>
<dbReference type="PANTHER" id="PTHR33395:SF22">
    <property type="entry name" value="REVERSE TRANSCRIPTASE DOMAIN-CONTAINING PROTEIN"/>
    <property type="match status" value="1"/>
</dbReference>
<name>A0A8X6QVL3_NEPPI</name>
<reference evidence="1" key="1">
    <citation type="submission" date="2020-08" db="EMBL/GenBank/DDBJ databases">
        <title>Multicomponent nature underlies the extraordinary mechanical properties of spider dragline silk.</title>
        <authorList>
            <person name="Kono N."/>
            <person name="Nakamura H."/>
            <person name="Mori M."/>
            <person name="Yoshida Y."/>
            <person name="Ohtoshi R."/>
            <person name="Malay A.D."/>
            <person name="Moran D.A.P."/>
            <person name="Tomita M."/>
            <person name="Numata K."/>
            <person name="Arakawa K."/>
        </authorList>
    </citation>
    <scope>NUCLEOTIDE SEQUENCE</scope>
</reference>
<proteinExistence type="predicted"/>
<dbReference type="EMBL" id="BMAW01037273">
    <property type="protein sequence ID" value="GFU47689.1"/>
    <property type="molecule type" value="Genomic_DNA"/>
</dbReference>
<sequence>MLDKHYQNELDTAIFETIISKSPGPDGIYGQMISNLGQRGRQRFLDIVNESWRTEQLPRDWRRAIVILLRNPSKEANSPENFRSIALTCIA</sequence>
<organism evidence="1 2">
    <name type="scientific">Nephila pilipes</name>
    <name type="common">Giant wood spider</name>
    <name type="synonym">Nephila maculata</name>
    <dbReference type="NCBI Taxonomy" id="299642"/>
    <lineage>
        <taxon>Eukaryota</taxon>
        <taxon>Metazoa</taxon>
        <taxon>Ecdysozoa</taxon>
        <taxon>Arthropoda</taxon>
        <taxon>Chelicerata</taxon>
        <taxon>Arachnida</taxon>
        <taxon>Araneae</taxon>
        <taxon>Araneomorphae</taxon>
        <taxon>Entelegynae</taxon>
        <taxon>Araneoidea</taxon>
        <taxon>Nephilidae</taxon>
        <taxon>Nephila</taxon>
    </lineage>
</organism>
<dbReference type="PANTHER" id="PTHR33395">
    <property type="entry name" value="TRANSCRIPTASE, PUTATIVE-RELATED-RELATED"/>
    <property type="match status" value="1"/>
</dbReference>
<evidence type="ECO:0000313" key="1">
    <source>
        <dbReference type="EMBL" id="GFU47689.1"/>
    </source>
</evidence>
<comment type="caution">
    <text evidence="1">The sequence shown here is derived from an EMBL/GenBank/DDBJ whole genome shotgun (WGS) entry which is preliminary data.</text>
</comment>
<protein>
    <submittedName>
        <fullName evidence="1">Uncharacterized protein</fullName>
    </submittedName>
</protein>
<dbReference type="AlphaFoldDB" id="A0A8X6QVL3"/>
<dbReference type="Proteomes" id="UP000887013">
    <property type="component" value="Unassembled WGS sequence"/>
</dbReference>
<keyword evidence="2" id="KW-1185">Reference proteome</keyword>